<dbReference type="FunFam" id="1.25.50.20:FF:000002">
    <property type="entry name" value="Aminopeptidase"/>
    <property type="match status" value="1"/>
</dbReference>
<dbReference type="Pfam" id="PF01433">
    <property type="entry name" value="Peptidase_M1"/>
    <property type="match status" value="1"/>
</dbReference>
<keyword evidence="18" id="KW-1185">Reference proteome</keyword>
<dbReference type="InterPro" id="IPR042097">
    <property type="entry name" value="Aminopeptidase_N-like_N_sf"/>
</dbReference>
<dbReference type="GO" id="GO:0008270">
    <property type="term" value="F:zinc ion binding"/>
    <property type="evidence" value="ECO:0007669"/>
    <property type="project" value="UniProtKB-UniRule"/>
</dbReference>
<evidence type="ECO:0000256" key="5">
    <source>
        <dbReference type="ARBA" id="ARBA00022723"/>
    </source>
</evidence>
<dbReference type="FunFam" id="2.60.40.1910:FF:000004">
    <property type="entry name" value="Aminopeptidase"/>
    <property type="match status" value="1"/>
</dbReference>
<evidence type="ECO:0000256" key="6">
    <source>
        <dbReference type="ARBA" id="ARBA00022801"/>
    </source>
</evidence>
<reference evidence="17 18" key="1">
    <citation type="submission" date="2019-06" db="EMBL/GenBank/DDBJ databases">
        <title>A chromosomal-level reference genome of Carpinus fangiana (Coryloideae, Betulaceae).</title>
        <authorList>
            <person name="Yang X."/>
            <person name="Wang Z."/>
            <person name="Zhang L."/>
            <person name="Hao G."/>
            <person name="Liu J."/>
            <person name="Yang Y."/>
        </authorList>
    </citation>
    <scope>NUCLEOTIDE SEQUENCE [LARGE SCALE GENOMIC DNA]</scope>
    <source>
        <strain evidence="17">Cfa_2016G</strain>
        <tissue evidence="17">Leaf</tissue>
    </source>
</reference>
<dbReference type="CDD" id="cd09601">
    <property type="entry name" value="M1_APN-Q_like"/>
    <property type="match status" value="1"/>
</dbReference>
<evidence type="ECO:0000256" key="2">
    <source>
        <dbReference type="ARBA" id="ARBA00010136"/>
    </source>
</evidence>
<organism evidence="17 18">
    <name type="scientific">Carpinus fangiana</name>
    <dbReference type="NCBI Taxonomy" id="176857"/>
    <lineage>
        <taxon>Eukaryota</taxon>
        <taxon>Viridiplantae</taxon>
        <taxon>Streptophyta</taxon>
        <taxon>Embryophyta</taxon>
        <taxon>Tracheophyta</taxon>
        <taxon>Spermatophyta</taxon>
        <taxon>Magnoliopsida</taxon>
        <taxon>eudicotyledons</taxon>
        <taxon>Gunneridae</taxon>
        <taxon>Pentapetalae</taxon>
        <taxon>rosids</taxon>
        <taxon>fabids</taxon>
        <taxon>Fagales</taxon>
        <taxon>Betulaceae</taxon>
        <taxon>Carpinus</taxon>
    </lineage>
</organism>
<evidence type="ECO:0000313" key="18">
    <source>
        <dbReference type="Proteomes" id="UP000327013"/>
    </source>
</evidence>
<evidence type="ECO:0000256" key="4">
    <source>
        <dbReference type="ARBA" id="ARBA00022670"/>
    </source>
</evidence>
<dbReference type="Gene3D" id="1.10.390.10">
    <property type="entry name" value="Neutral Protease Domain 2"/>
    <property type="match status" value="1"/>
</dbReference>
<evidence type="ECO:0000259" key="16">
    <source>
        <dbReference type="Pfam" id="PF17900"/>
    </source>
</evidence>
<dbReference type="Gene3D" id="2.60.40.1730">
    <property type="entry name" value="tricorn interacting facor f3 domain"/>
    <property type="match status" value="1"/>
</dbReference>
<name>A0A5N6KSB9_9ROSI</name>
<keyword evidence="7 11" id="KW-0862">Zinc</keyword>
<feature type="binding site" evidence="11">
    <location>
        <position position="320"/>
    </location>
    <ligand>
        <name>Zn(2+)</name>
        <dbReference type="ChEBI" id="CHEBI:29105"/>
        <note>catalytic</note>
    </ligand>
</feature>
<evidence type="ECO:0000259" key="15">
    <source>
        <dbReference type="Pfam" id="PF11838"/>
    </source>
</evidence>
<dbReference type="Pfam" id="PF17900">
    <property type="entry name" value="Peptidase_M1_N"/>
    <property type="match status" value="1"/>
</dbReference>
<dbReference type="Pfam" id="PF11838">
    <property type="entry name" value="ERAP1_C"/>
    <property type="match status" value="1"/>
</dbReference>
<keyword evidence="4 13" id="KW-0645">Protease</keyword>
<dbReference type="GO" id="GO:0005737">
    <property type="term" value="C:cytoplasm"/>
    <property type="evidence" value="ECO:0007669"/>
    <property type="project" value="TreeGrafter"/>
</dbReference>
<dbReference type="InterPro" id="IPR045357">
    <property type="entry name" value="Aminopeptidase_N-like_N"/>
</dbReference>
<dbReference type="Gene3D" id="2.60.40.1910">
    <property type="match status" value="1"/>
</dbReference>
<evidence type="ECO:0000256" key="12">
    <source>
        <dbReference type="PIRSR" id="PIRSR634016-4"/>
    </source>
</evidence>
<keyword evidence="3 13" id="KW-0031">Aminopeptidase</keyword>
<proteinExistence type="inferred from homology"/>
<feature type="domain" description="Aminopeptidase N-like N-terminal" evidence="16">
    <location>
        <begin position="13"/>
        <end position="204"/>
    </location>
</feature>
<dbReference type="OrthoDB" id="10031169at2759"/>
<dbReference type="GO" id="GO:0042277">
    <property type="term" value="F:peptide binding"/>
    <property type="evidence" value="ECO:0007669"/>
    <property type="project" value="TreeGrafter"/>
</dbReference>
<dbReference type="AlphaFoldDB" id="A0A5N6KSB9"/>
<evidence type="ECO:0000256" key="1">
    <source>
        <dbReference type="ARBA" id="ARBA00004174"/>
    </source>
</evidence>
<dbReference type="GO" id="GO:0043171">
    <property type="term" value="P:peptide catabolic process"/>
    <property type="evidence" value="ECO:0007669"/>
    <property type="project" value="TreeGrafter"/>
</dbReference>
<comment type="similarity">
    <text evidence="2 13">Belongs to the peptidase M1 family.</text>
</comment>
<dbReference type="GO" id="GO:0016020">
    <property type="term" value="C:membrane"/>
    <property type="evidence" value="ECO:0007669"/>
    <property type="project" value="TreeGrafter"/>
</dbReference>
<dbReference type="PRINTS" id="PR00756">
    <property type="entry name" value="ALADIPTASE"/>
</dbReference>
<dbReference type="FunFam" id="1.10.390.10:FF:000001">
    <property type="entry name" value="Aminopeptidase"/>
    <property type="match status" value="1"/>
</dbReference>
<comment type="caution">
    <text evidence="17">The sequence shown here is derived from an EMBL/GenBank/DDBJ whole genome shotgun (WGS) entry which is preliminary data.</text>
</comment>
<dbReference type="InterPro" id="IPR050344">
    <property type="entry name" value="Peptidase_M1_aminopeptidases"/>
</dbReference>
<dbReference type="SUPFAM" id="SSF55486">
    <property type="entry name" value="Metalloproteases ('zincins'), catalytic domain"/>
    <property type="match status" value="1"/>
</dbReference>
<evidence type="ECO:0000256" key="3">
    <source>
        <dbReference type="ARBA" id="ARBA00022438"/>
    </source>
</evidence>
<feature type="domain" description="Peptidase M1 membrane alanine aminopeptidase" evidence="14">
    <location>
        <begin position="244"/>
        <end position="461"/>
    </location>
</feature>
<gene>
    <name evidence="17" type="ORF">FH972_022350</name>
</gene>
<dbReference type="Proteomes" id="UP000327013">
    <property type="component" value="Unassembled WGS sequence"/>
</dbReference>
<dbReference type="InterPro" id="IPR034016">
    <property type="entry name" value="M1_APN-typ"/>
</dbReference>
<dbReference type="GO" id="GO:0005615">
    <property type="term" value="C:extracellular space"/>
    <property type="evidence" value="ECO:0007669"/>
    <property type="project" value="TreeGrafter"/>
</dbReference>
<evidence type="ECO:0000256" key="9">
    <source>
        <dbReference type="ARBA" id="ARBA00023049"/>
    </source>
</evidence>
<keyword evidence="8" id="KW-0492">Microsome</keyword>
<evidence type="ECO:0000256" key="8">
    <source>
        <dbReference type="ARBA" id="ARBA00022848"/>
    </source>
</evidence>
<feature type="active site" description="Proton acceptor" evidence="10">
    <location>
        <position position="317"/>
    </location>
</feature>
<dbReference type="Gene3D" id="1.25.50.20">
    <property type="match status" value="1"/>
</dbReference>
<evidence type="ECO:0000256" key="7">
    <source>
        <dbReference type="ARBA" id="ARBA00022833"/>
    </source>
</evidence>
<dbReference type="EC" id="3.4.11.-" evidence="13"/>
<comment type="subcellular location">
    <subcellularLocation>
        <location evidence="1">Microsome membrane</location>
        <topology evidence="1">Peripheral membrane protein</topology>
    </subcellularLocation>
</comment>
<dbReference type="InterPro" id="IPR024571">
    <property type="entry name" value="ERAP1-like_C_dom"/>
</dbReference>
<evidence type="ECO:0000313" key="17">
    <source>
        <dbReference type="EMBL" id="KAB8342752.1"/>
    </source>
</evidence>
<dbReference type="PANTHER" id="PTHR11533:SF171">
    <property type="entry name" value="AMINOPEPTIDASE"/>
    <property type="match status" value="1"/>
</dbReference>
<dbReference type="GO" id="GO:0006508">
    <property type="term" value="P:proteolysis"/>
    <property type="evidence" value="ECO:0007669"/>
    <property type="project" value="UniProtKB-KW"/>
</dbReference>
<comment type="cofactor">
    <cofactor evidence="11 13">
        <name>Zn(2+)</name>
        <dbReference type="ChEBI" id="CHEBI:29105"/>
    </cofactor>
    <text evidence="11 13">Binds 1 zinc ion per subunit.</text>
</comment>
<dbReference type="PANTHER" id="PTHR11533">
    <property type="entry name" value="PROTEASE M1 ZINC METALLOPROTEASE"/>
    <property type="match status" value="1"/>
</dbReference>
<keyword evidence="5 11" id="KW-0479">Metal-binding</keyword>
<evidence type="ECO:0000256" key="11">
    <source>
        <dbReference type="PIRSR" id="PIRSR634016-3"/>
    </source>
</evidence>
<feature type="binding site" evidence="11">
    <location>
        <position position="339"/>
    </location>
    <ligand>
        <name>Zn(2+)</name>
        <dbReference type="ChEBI" id="CHEBI:29105"/>
        <note>catalytic</note>
    </ligand>
</feature>
<keyword evidence="6 13" id="KW-0378">Hydrolase</keyword>
<dbReference type="InterPro" id="IPR014782">
    <property type="entry name" value="Peptidase_M1_dom"/>
</dbReference>
<feature type="site" description="Transition state stabilizer" evidence="12">
    <location>
        <position position="402"/>
    </location>
</feature>
<feature type="binding site" evidence="11">
    <location>
        <position position="316"/>
    </location>
    <ligand>
        <name>Zn(2+)</name>
        <dbReference type="ChEBI" id="CHEBI:29105"/>
        <note>catalytic</note>
    </ligand>
</feature>
<feature type="domain" description="ERAP1-like C-terminal" evidence="15">
    <location>
        <begin position="535"/>
        <end position="846"/>
    </location>
</feature>
<dbReference type="FunFam" id="2.60.40.1730:FF:000002">
    <property type="entry name" value="Aminopeptidase"/>
    <property type="match status" value="1"/>
</dbReference>
<dbReference type="GO" id="GO:0070006">
    <property type="term" value="F:metalloaminopeptidase activity"/>
    <property type="evidence" value="ECO:0007669"/>
    <property type="project" value="TreeGrafter"/>
</dbReference>
<keyword evidence="8" id="KW-0256">Endoplasmic reticulum</keyword>
<dbReference type="EMBL" id="VIBQ01000012">
    <property type="protein sequence ID" value="KAB8342752.1"/>
    <property type="molecule type" value="Genomic_DNA"/>
</dbReference>
<sequence length="873" mass="97806">MPADRDVLPTSVKPTHYDISLYDISLGAPWNYTGTVIIDLDVKEEVKDITLNSHQLKIHHAQIQASEPIKASNISYNEKSQQATLSFPSSVAPSTKVKLTLTFEGTINNLMAGFYKPAAPASPSTARDDEFHYMFSTQFESSDARRAFPCFDEPNLKASFDVQIEIPEDQTALSNQPEKETKKSKKDGLKVVSFETTPVMSTYLLAWAFGDFEYVEDFTRRKYNGKNLPVRVYTTRGLKEQGRFALEHAHQVIDMFSDIFKIEYPLPKSDLLAVHEFSHGAMENWGLVTYRTTAVLFDEKNSDQKYRNRVAYVVAHELAHQWFGNLVTMDWWSELWLNEGFATWVGWYAIDKLHPDWDIWGQFVQEAMQTAFTLDSVRNSHPIEVPVKDALEVDQIFDHISYLKGASVIRMLAAHLGTETFLNGVAIYLKKHAYGNATTKDLWAGLSEASGQDVGAFIDDWIRQIGFPVLTVAEEPGQISVKQSRFLTTGDVKPEEDSTTWWLPLGLKAAVGKESNAPKALTSKETTIRGIDESFYKLNRDQTGFYRTNYPPKRLEALGSKKDQLSIQDKIGLIGDAQALAVSGDGTTTGLLGLLEKFQDEDNYLVWSQVITSLASVRQVFSTNEKVSKGLKDFTLKLVTRETEKLGWDFDPSESYLTAQLRALLIATAGLAGHEGIIATANKQFDAYFSGDKAALNQNLRSAVWRIAITEKGKPAYDAVKDEFLTTTSVDGREIALTSLGRVQSPELAEDFFKFFMSEHVAVQDVHSGSSSLAANSKTRHQLWELIKADWPHVRERLGGNMVVLDRFLRVSLNKFSDATVQQDIEAFFEGKDNKGYDRCLGVVGDTIGGNATYKARDEAAVLEWLSARGYST</sequence>
<evidence type="ECO:0000256" key="13">
    <source>
        <dbReference type="RuleBase" id="RU364040"/>
    </source>
</evidence>
<evidence type="ECO:0000256" key="10">
    <source>
        <dbReference type="PIRSR" id="PIRSR634016-1"/>
    </source>
</evidence>
<protein>
    <recommendedName>
        <fullName evidence="13">Aminopeptidase</fullName>
        <ecNumber evidence="13">3.4.11.-</ecNumber>
    </recommendedName>
</protein>
<accession>A0A5N6KSB9</accession>
<evidence type="ECO:0000259" key="14">
    <source>
        <dbReference type="Pfam" id="PF01433"/>
    </source>
</evidence>
<dbReference type="SUPFAM" id="SSF63737">
    <property type="entry name" value="Leukotriene A4 hydrolase N-terminal domain"/>
    <property type="match status" value="1"/>
</dbReference>
<keyword evidence="9 13" id="KW-0482">Metalloprotease</keyword>
<dbReference type="InterPro" id="IPR027268">
    <property type="entry name" value="Peptidase_M4/M1_CTD_sf"/>
</dbReference>
<dbReference type="InterPro" id="IPR001930">
    <property type="entry name" value="Peptidase_M1"/>
</dbReference>